<name>A0AA86VM46_9FABA</name>
<dbReference type="EMBL" id="OY731401">
    <property type="protein sequence ID" value="CAJ1948103.1"/>
    <property type="molecule type" value="Genomic_DNA"/>
</dbReference>
<dbReference type="Gramene" id="rna-AYBTSS11_LOCUS13008">
    <property type="protein sequence ID" value="CAJ1948103.1"/>
    <property type="gene ID" value="gene-AYBTSS11_LOCUS13008"/>
</dbReference>
<sequence length="74" mass="8668">MLALNREKPIRIRNAENMYEFKKLLRVSLMFRWREELQLQGGAYLREAPASHLQVEGHIEAVEQIDTVDQGRSS</sequence>
<protein>
    <submittedName>
        <fullName evidence="1">Uncharacterized protein</fullName>
    </submittedName>
</protein>
<reference evidence="1" key="1">
    <citation type="submission" date="2023-10" db="EMBL/GenBank/DDBJ databases">
        <authorList>
            <person name="Domelevo Entfellner J.-B."/>
        </authorList>
    </citation>
    <scope>NUCLEOTIDE SEQUENCE</scope>
</reference>
<organism evidence="1 2">
    <name type="scientific">Sphenostylis stenocarpa</name>
    <dbReference type="NCBI Taxonomy" id="92480"/>
    <lineage>
        <taxon>Eukaryota</taxon>
        <taxon>Viridiplantae</taxon>
        <taxon>Streptophyta</taxon>
        <taxon>Embryophyta</taxon>
        <taxon>Tracheophyta</taxon>
        <taxon>Spermatophyta</taxon>
        <taxon>Magnoliopsida</taxon>
        <taxon>eudicotyledons</taxon>
        <taxon>Gunneridae</taxon>
        <taxon>Pentapetalae</taxon>
        <taxon>rosids</taxon>
        <taxon>fabids</taxon>
        <taxon>Fabales</taxon>
        <taxon>Fabaceae</taxon>
        <taxon>Papilionoideae</taxon>
        <taxon>50 kb inversion clade</taxon>
        <taxon>NPAAA clade</taxon>
        <taxon>indigoferoid/millettioid clade</taxon>
        <taxon>Phaseoleae</taxon>
        <taxon>Sphenostylis</taxon>
    </lineage>
</organism>
<evidence type="ECO:0000313" key="1">
    <source>
        <dbReference type="EMBL" id="CAJ1948103.1"/>
    </source>
</evidence>
<accession>A0AA86VM46</accession>
<evidence type="ECO:0000313" key="2">
    <source>
        <dbReference type="Proteomes" id="UP001189624"/>
    </source>
</evidence>
<gene>
    <name evidence="1" type="ORF">AYBTSS11_LOCUS13008</name>
</gene>
<dbReference type="Proteomes" id="UP001189624">
    <property type="component" value="Chromosome 4"/>
</dbReference>
<keyword evidence="2" id="KW-1185">Reference proteome</keyword>
<proteinExistence type="predicted"/>
<dbReference type="AlphaFoldDB" id="A0AA86VM46"/>